<proteinExistence type="predicted"/>
<dbReference type="RefSeq" id="WP_188780355.1">
    <property type="nucleotide sequence ID" value="NZ_BMKQ01000001.1"/>
</dbReference>
<feature type="transmembrane region" description="Helical" evidence="1">
    <location>
        <begin position="100"/>
        <end position="116"/>
    </location>
</feature>
<evidence type="ECO:0000313" key="2">
    <source>
        <dbReference type="EMBL" id="GGF52695.1"/>
    </source>
</evidence>
<evidence type="ECO:0000256" key="1">
    <source>
        <dbReference type="SAM" id="Phobius"/>
    </source>
</evidence>
<reference evidence="2" key="2">
    <citation type="submission" date="2020-09" db="EMBL/GenBank/DDBJ databases">
        <authorList>
            <person name="Sun Q."/>
            <person name="Zhou Y."/>
        </authorList>
    </citation>
    <scope>NUCLEOTIDE SEQUENCE</scope>
    <source>
        <strain evidence="2">CGMCC 1.16067</strain>
    </source>
</reference>
<dbReference type="AlphaFoldDB" id="A0A917BN88"/>
<reference evidence="2" key="1">
    <citation type="journal article" date="2014" name="Int. J. Syst. Evol. Microbiol.">
        <title>Complete genome sequence of Corynebacterium casei LMG S-19264T (=DSM 44701T), isolated from a smear-ripened cheese.</title>
        <authorList>
            <consortium name="US DOE Joint Genome Institute (JGI-PGF)"/>
            <person name="Walter F."/>
            <person name="Albersmeier A."/>
            <person name="Kalinowski J."/>
            <person name="Ruckert C."/>
        </authorList>
    </citation>
    <scope>NUCLEOTIDE SEQUENCE</scope>
    <source>
        <strain evidence="2">CGMCC 1.16067</strain>
    </source>
</reference>
<gene>
    <name evidence="2" type="ORF">GCM10011519_28330</name>
</gene>
<organism evidence="2 3">
    <name type="scientific">Marmoricola endophyticus</name>
    <dbReference type="NCBI Taxonomy" id="2040280"/>
    <lineage>
        <taxon>Bacteria</taxon>
        <taxon>Bacillati</taxon>
        <taxon>Actinomycetota</taxon>
        <taxon>Actinomycetes</taxon>
        <taxon>Propionibacteriales</taxon>
        <taxon>Nocardioidaceae</taxon>
        <taxon>Marmoricola</taxon>
    </lineage>
</organism>
<dbReference type="EMBL" id="BMKQ01000001">
    <property type="protein sequence ID" value="GGF52695.1"/>
    <property type="molecule type" value="Genomic_DNA"/>
</dbReference>
<evidence type="ECO:0000313" key="3">
    <source>
        <dbReference type="Proteomes" id="UP000649179"/>
    </source>
</evidence>
<accession>A0A917BN88</accession>
<dbReference type="Proteomes" id="UP000649179">
    <property type="component" value="Unassembled WGS sequence"/>
</dbReference>
<keyword evidence="1" id="KW-0812">Transmembrane</keyword>
<comment type="caution">
    <text evidence="2">The sequence shown here is derived from an EMBL/GenBank/DDBJ whole genome shotgun (WGS) entry which is preliminary data.</text>
</comment>
<feature type="transmembrane region" description="Helical" evidence="1">
    <location>
        <begin position="66"/>
        <end position="88"/>
    </location>
</feature>
<name>A0A917BN88_9ACTN</name>
<sequence>MAERTRGPAFCWLVPGFAVSGGPGVAGGLVPDRAVPAVCLLLGLAAGAAWYALYPRPLARRLTFLVMVYLTTTGYAVVANLVGAGAWSFAPGEEDGGEEVLVAFGVVCALVLAERWHHARTDFRDETRRLRERDGATPEESVS</sequence>
<protein>
    <submittedName>
        <fullName evidence="2">Uncharacterized protein</fullName>
    </submittedName>
</protein>
<keyword evidence="1" id="KW-0472">Membrane</keyword>
<keyword evidence="3" id="KW-1185">Reference proteome</keyword>
<feature type="transmembrane region" description="Helical" evidence="1">
    <location>
        <begin position="34"/>
        <end position="54"/>
    </location>
</feature>
<keyword evidence="1" id="KW-1133">Transmembrane helix</keyword>